<protein>
    <submittedName>
        <fullName evidence="1">Uncharacterized protein</fullName>
    </submittedName>
</protein>
<dbReference type="AlphaFoldDB" id="C5KRJ0"/>
<dbReference type="GeneID" id="9055859"/>
<feature type="non-terminal residue" evidence="1">
    <location>
        <position position="57"/>
    </location>
</feature>
<evidence type="ECO:0000313" key="1">
    <source>
        <dbReference type="EMBL" id="EER12904.1"/>
    </source>
</evidence>
<dbReference type="EMBL" id="GG675818">
    <property type="protein sequence ID" value="EER12904.1"/>
    <property type="molecule type" value="Genomic_DNA"/>
</dbReference>
<evidence type="ECO:0000313" key="2">
    <source>
        <dbReference type="Proteomes" id="UP000007800"/>
    </source>
</evidence>
<organism evidence="2">
    <name type="scientific">Perkinsus marinus (strain ATCC 50983 / TXsc)</name>
    <dbReference type="NCBI Taxonomy" id="423536"/>
    <lineage>
        <taxon>Eukaryota</taxon>
        <taxon>Sar</taxon>
        <taxon>Alveolata</taxon>
        <taxon>Perkinsozoa</taxon>
        <taxon>Perkinsea</taxon>
        <taxon>Perkinsida</taxon>
        <taxon>Perkinsidae</taxon>
        <taxon>Perkinsus</taxon>
    </lineage>
</organism>
<feature type="non-terminal residue" evidence="1">
    <location>
        <position position="1"/>
    </location>
</feature>
<proteinExistence type="predicted"/>
<reference evidence="1 2" key="1">
    <citation type="submission" date="2008-07" db="EMBL/GenBank/DDBJ databases">
        <authorList>
            <person name="El-Sayed N."/>
            <person name="Caler E."/>
            <person name="Inman J."/>
            <person name="Amedeo P."/>
            <person name="Hass B."/>
            <person name="Wortman J."/>
        </authorList>
    </citation>
    <scope>NUCLEOTIDE SEQUENCE [LARGE SCALE GENOMIC DNA]</scope>
    <source>
        <strain evidence="2">ATCC 50983 / TXsc</strain>
    </source>
</reference>
<accession>C5KRJ0</accession>
<dbReference type="Proteomes" id="UP000007800">
    <property type="component" value="Unassembled WGS sequence"/>
</dbReference>
<keyword evidence="2" id="KW-1185">Reference proteome</keyword>
<gene>
    <name evidence="1" type="ORF">Pmar_PMAR010345</name>
</gene>
<name>C5KRJ0_PERM5</name>
<dbReference type="RefSeq" id="XP_002781109.1">
    <property type="nucleotide sequence ID" value="XM_002781063.1"/>
</dbReference>
<sequence length="57" mass="6445">NASSRPITVYGPSPVWTASRVSDPRATQALKYIVQLKQQLVLHYQCLRGFSILKMLL</sequence>
<dbReference type="InParanoid" id="C5KRJ0"/>